<accession>A0A8E2EB35</accession>
<evidence type="ECO:0000313" key="2">
    <source>
        <dbReference type="EMBL" id="OCK80722.1"/>
    </source>
</evidence>
<proteinExistence type="predicted"/>
<sequence length="194" mass="21619">MGAIWHRPDDKTQERIGRFQSGPAVRFAISGLAKSSMGLARPGRAVRFPESIGGVRASYLHTKDIADGTLDDSDGGIEVWLDRQLQQLAKEAGRTVDAEHGDDVDMEGWLATAWDELNGRLFDVMNLQRFEILVMAAEPNRLHLRAEDFASLARPRQAINRPDDCTPQSSMPKRRSGSAKTMLLDMWIGRYTPA</sequence>
<name>A0A8E2EB35_9PEZI</name>
<evidence type="ECO:0000256" key="1">
    <source>
        <dbReference type="SAM" id="MobiDB-lite"/>
    </source>
</evidence>
<feature type="region of interest" description="Disordered" evidence="1">
    <location>
        <begin position="159"/>
        <end position="178"/>
    </location>
</feature>
<dbReference type="EMBL" id="KV744948">
    <property type="protein sequence ID" value="OCK80722.1"/>
    <property type="molecule type" value="Genomic_DNA"/>
</dbReference>
<dbReference type="AlphaFoldDB" id="A0A8E2EB35"/>
<gene>
    <name evidence="2" type="ORF">K432DRAFT_392801</name>
</gene>
<protein>
    <submittedName>
        <fullName evidence="2">Uncharacterized protein</fullName>
    </submittedName>
</protein>
<keyword evidence="3" id="KW-1185">Reference proteome</keyword>
<organism evidence="2 3">
    <name type="scientific">Lepidopterella palustris CBS 459.81</name>
    <dbReference type="NCBI Taxonomy" id="1314670"/>
    <lineage>
        <taxon>Eukaryota</taxon>
        <taxon>Fungi</taxon>
        <taxon>Dikarya</taxon>
        <taxon>Ascomycota</taxon>
        <taxon>Pezizomycotina</taxon>
        <taxon>Dothideomycetes</taxon>
        <taxon>Pleosporomycetidae</taxon>
        <taxon>Mytilinidiales</taxon>
        <taxon>Argynnaceae</taxon>
        <taxon>Lepidopterella</taxon>
    </lineage>
</organism>
<evidence type="ECO:0000313" key="3">
    <source>
        <dbReference type="Proteomes" id="UP000250266"/>
    </source>
</evidence>
<dbReference type="Proteomes" id="UP000250266">
    <property type="component" value="Unassembled WGS sequence"/>
</dbReference>
<reference evidence="2 3" key="1">
    <citation type="journal article" date="2016" name="Nat. Commun.">
        <title>Ectomycorrhizal ecology is imprinted in the genome of the dominant symbiotic fungus Cenococcum geophilum.</title>
        <authorList>
            <consortium name="DOE Joint Genome Institute"/>
            <person name="Peter M."/>
            <person name="Kohler A."/>
            <person name="Ohm R.A."/>
            <person name="Kuo A."/>
            <person name="Krutzmann J."/>
            <person name="Morin E."/>
            <person name="Arend M."/>
            <person name="Barry K.W."/>
            <person name="Binder M."/>
            <person name="Choi C."/>
            <person name="Clum A."/>
            <person name="Copeland A."/>
            <person name="Grisel N."/>
            <person name="Haridas S."/>
            <person name="Kipfer T."/>
            <person name="LaButti K."/>
            <person name="Lindquist E."/>
            <person name="Lipzen A."/>
            <person name="Maire R."/>
            <person name="Meier B."/>
            <person name="Mihaltcheva S."/>
            <person name="Molinier V."/>
            <person name="Murat C."/>
            <person name="Poggeler S."/>
            <person name="Quandt C.A."/>
            <person name="Sperisen C."/>
            <person name="Tritt A."/>
            <person name="Tisserant E."/>
            <person name="Crous P.W."/>
            <person name="Henrissat B."/>
            <person name="Nehls U."/>
            <person name="Egli S."/>
            <person name="Spatafora J.W."/>
            <person name="Grigoriev I.V."/>
            <person name="Martin F.M."/>
        </authorList>
    </citation>
    <scope>NUCLEOTIDE SEQUENCE [LARGE SCALE GENOMIC DNA]</scope>
    <source>
        <strain evidence="2 3">CBS 459.81</strain>
    </source>
</reference>